<dbReference type="Pfam" id="PF00535">
    <property type="entry name" value="Glycos_transf_2"/>
    <property type="match status" value="2"/>
</dbReference>
<evidence type="ECO:0000313" key="7">
    <source>
        <dbReference type="Proteomes" id="UP000198615"/>
    </source>
</evidence>
<dbReference type="AlphaFoldDB" id="A0A8G2BJA6"/>
<comment type="similarity">
    <text evidence="1">Belongs to the glycosyltransferase 2 family.</text>
</comment>
<evidence type="ECO:0000256" key="3">
    <source>
        <dbReference type="ARBA" id="ARBA00022679"/>
    </source>
</evidence>
<dbReference type="EMBL" id="FNBW01000008">
    <property type="protein sequence ID" value="SDF94361.1"/>
    <property type="molecule type" value="Genomic_DNA"/>
</dbReference>
<keyword evidence="2" id="KW-0328">Glycosyltransferase</keyword>
<dbReference type="Proteomes" id="UP000198615">
    <property type="component" value="Unassembled WGS sequence"/>
</dbReference>
<dbReference type="PANTHER" id="PTHR43179">
    <property type="entry name" value="RHAMNOSYLTRANSFERASE WBBL"/>
    <property type="match status" value="1"/>
</dbReference>
<keyword evidence="7" id="KW-1185">Reference proteome</keyword>
<dbReference type="CDD" id="cd02526">
    <property type="entry name" value="GT2_RfbF_like"/>
    <property type="match status" value="1"/>
</dbReference>
<keyword evidence="3 6" id="KW-0808">Transferase</keyword>
<keyword evidence="4" id="KW-0812">Transmembrane</keyword>
<dbReference type="InterPro" id="IPR001173">
    <property type="entry name" value="Glyco_trans_2-like"/>
</dbReference>
<proteinExistence type="inferred from homology"/>
<dbReference type="GO" id="GO:0016757">
    <property type="term" value="F:glycosyltransferase activity"/>
    <property type="evidence" value="ECO:0007669"/>
    <property type="project" value="UniProtKB-KW"/>
</dbReference>
<reference evidence="6 7" key="1">
    <citation type="submission" date="2016-10" db="EMBL/GenBank/DDBJ databases">
        <authorList>
            <person name="Varghese N."/>
            <person name="Submissions S."/>
        </authorList>
    </citation>
    <scope>NUCLEOTIDE SEQUENCE [LARGE SCALE GENOMIC DNA]</scope>
    <source>
        <strain evidence="6 7">DSM 18839</strain>
    </source>
</reference>
<feature type="domain" description="Glycosyltransferase 2-like" evidence="5">
    <location>
        <begin position="344"/>
        <end position="444"/>
    </location>
</feature>
<evidence type="ECO:0000256" key="1">
    <source>
        <dbReference type="ARBA" id="ARBA00006739"/>
    </source>
</evidence>
<name>A0A8G2BJA6_9PROT</name>
<dbReference type="Gene3D" id="3.90.550.10">
    <property type="entry name" value="Spore Coat Polysaccharide Biosynthesis Protein SpsA, Chain A"/>
    <property type="match status" value="2"/>
</dbReference>
<dbReference type="SUPFAM" id="SSF53448">
    <property type="entry name" value="Nucleotide-diphospho-sugar transferases"/>
    <property type="match status" value="2"/>
</dbReference>
<dbReference type="RefSeq" id="WP_175474231.1">
    <property type="nucleotide sequence ID" value="NZ_FNBW01000008.1"/>
</dbReference>
<organism evidence="6 7">
    <name type="scientific">Thalassobaculum litoreum DSM 18839</name>
    <dbReference type="NCBI Taxonomy" id="1123362"/>
    <lineage>
        <taxon>Bacteria</taxon>
        <taxon>Pseudomonadati</taxon>
        <taxon>Pseudomonadota</taxon>
        <taxon>Alphaproteobacteria</taxon>
        <taxon>Rhodospirillales</taxon>
        <taxon>Thalassobaculaceae</taxon>
        <taxon>Thalassobaculum</taxon>
    </lineage>
</organism>
<dbReference type="PANTHER" id="PTHR43179:SF12">
    <property type="entry name" value="GALACTOFURANOSYLTRANSFERASE GLFT2"/>
    <property type="match status" value="1"/>
</dbReference>
<keyword evidence="4" id="KW-1133">Transmembrane helix</keyword>
<gene>
    <name evidence="6" type="ORF">SAMN05660686_02837</name>
</gene>
<dbReference type="CDD" id="cd04186">
    <property type="entry name" value="GT_2_like_c"/>
    <property type="match status" value="1"/>
</dbReference>
<accession>A0A8G2BJA6</accession>
<keyword evidence="4" id="KW-0472">Membrane</keyword>
<evidence type="ECO:0000313" key="6">
    <source>
        <dbReference type="EMBL" id="SDF94361.1"/>
    </source>
</evidence>
<evidence type="ECO:0000256" key="4">
    <source>
        <dbReference type="SAM" id="Phobius"/>
    </source>
</evidence>
<evidence type="ECO:0000256" key="2">
    <source>
        <dbReference type="ARBA" id="ARBA00022676"/>
    </source>
</evidence>
<evidence type="ECO:0000259" key="5">
    <source>
        <dbReference type="Pfam" id="PF00535"/>
    </source>
</evidence>
<dbReference type="InterPro" id="IPR029044">
    <property type="entry name" value="Nucleotide-diphossugar_trans"/>
</dbReference>
<comment type="caution">
    <text evidence="6">The sequence shown here is derived from an EMBL/GenBank/DDBJ whole genome shotgun (WGS) entry which is preliminary data.</text>
</comment>
<feature type="transmembrane region" description="Helical" evidence="4">
    <location>
        <begin position="243"/>
        <end position="266"/>
    </location>
</feature>
<sequence>MPAASPVASILIVAYQSGPDLGRCLEALDRQTRRDFEVILVDNASTDGAVEAIPHYDWLTLVRAPENVGFAAGNNLAARSARGRYLVALNPDAFAEPGWLDALIAAAERHPDAASVASVQLSHEDPDRLDGMGDPYAPWGAAWRGGKGGLAVPVAESEVFGPCAAAALYRRDAFEAVGGFCERFFCYYEDVDLALRLRRAGWRSVITPWAIVRHVGSGSTSSDFVLRHATRNRVWTYLRGMPALAGLVFAPVMAGLALAGVLAGVLRGGAGARARALLEAVRAFPETMRERSAVSQTAEARALGAMTWSPLRFLRRGVDARPIADLPDRLPRDDWDSPAVVAVIVSHEPDTRLDDVLDAALAQCARVVLVDNASSEEVRRHLRARANAASTLTLIENAENRGLAGAQNQGLEIARSAGADWILLLDDDSVPAPDMVARLLAGWRSMADRKRVGLLSPRLSDAEGTLKPYLLSSGTGWDLRRGRMVPGAVVRDGVFAIASGSLIRRDVLDVVGPMAGPFFIDYVDIEFSLRLRRAGFEIVGIGDAVLTHRLGEFHETEVLGRKVALNTHSAWRRRLIHRNRVRVWRRFVAEAPAWVAWDVAAALYDVWKAVVYETDKAAKLRAIFGGFMEGWRG</sequence>
<protein>
    <submittedName>
        <fullName evidence="6">Glycosyltransferase, GT2 family</fullName>
    </submittedName>
</protein>
<feature type="domain" description="Glycosyltransferase 2-like" evidence="5">
    <location>
        <begin position="9"/>
        <end position="177"/>
    </location>
</feature>